<protein>
    <submittedName>
        <fullName evidence="7">Sulfate permease</fullName>
    </submittedName>
</protein>
<evidence type="ECO:0000256" key="4">
    <source>
        <dbReference type="ARBA" id="ARBA00023136"/>
    </source>
</evidence>
<feature type="transmembrane region" description="Helical" evidence="5">
    <location>
        <begin position="165"/>
        <end position="184"/>
    </location>
</feature>
<feature type="transmembrane region" description="Helical" evidence="5">
    <location>
        <begin position="122"/>
        <end position="145"/>
    </location>
</feature>
<proteinExistence type="predicted"/>
<evidence type="ECO:0000313" key="8">
    <source>
        <dbReference type="Proteomes" id="UP000236220"/>
    </source>
</evidence>
<dbReference type="EMBL" id="NPZB01000001">
    <property type="protein sequence ID" value="PNS09331.1"/>
    <property type="molecule type" value="Genomic_DNA"/>
</dbReference>
<evidence type="ECO:0000256" key="5">
    <source>
        <dbReference type="SAM" id="Phobius"/>
    </source>
</evidence>
<feature type="domain" description="STAS" evidence="6">
    <location>
        <begin position="421"/>
        <end position="535"/>
    </location>
</feature>
<dbReference type="InterPro" id="IPR001902">
    <property type="entry name" value="SLC26A/SulP_fam"/>
</dbReference>
<dbReference type="GO" id="GO:0055085">
    <property type="term" value="P:transmembrane transport"/>
    <property type="evidence" value="ECO:0007669"/>
    <property type="project" value="InterPro"/>
</dbReference>
<evidence type="ECO:0000313" key="7">
    <source>
        <dbReference type="EMBL" id="PNS09331.1"/>
    </source>
</evidence>
<keyword evidence="4 5" id="KW-0472">Membrane</keyword>
<evidence type="ECO:0000256" key="1">
    <source>
        <dbReference type="ARBA" id="ARBA00004141"/>
    </source>
</evidence>
<feature type="transmembrane region" description="Helical" evidence="5">
    <location>
        <begin position="311"/>
        <end position="331"/>
    </location>
</feature>
<dbReference type="InterPro" id="IPR036513">
    <property type="entry name" value="STAS_dom_sf"/>
</dbReference>
<dbReference type="Proteomes" id="UP000236220">
    <property type="component" value="Unassembled WGS sequence"/>
</dbReference>
<dbReference type="OrthoDB" id="9769739at2"/>
<keyword evidence="3 5" id="KW-1133">Transmembrane helix</keyword>
<dbReference type="InterPro" id="IPR002645">
    <property type="entry name" value="STAS_dom"/>
</dbReference>
<dbReference type="Pfam" id="PF00916">
    <property type="entry name" value="Sulfate_transp"/>
    <property type="match status" value="1"/>
</dbReference>
<evidence type="ECO:0000256" key="2">
    <source>
        <dbReference type="ARBA" id="ARBA00022692"/>
    </source>
</evidence>
<keyword evidence="2 5" id="KW-0812">Transmembrane</keyword>
<dbReference type="CDD" id="cd07042">
    <property type="entry name" value="STAS_SulP_like_sulfate_transporter"/>
    <property type="match status" value="1"/>
</dbReference>
<dbReference type="RefSeq" id="WP_103074389.1">
    <property type="nucleotide sequence ID" value="NZ_NPZB01000001.1"/>
</dbReference>
<dbReference type="PANTHER" id="PTHR11814">
    <property type="entry name" value="SULFATE TRANSPORTER"/>
    <property type="match status" value="1"/>
</dbReference>
<feature type="transmembrane region" description="Helical" evidence="5">
    <location>
        <begin position="367"/>
        <end position="396"/>
    </location>
</feature>
<dbReference type="GO" id="GO:0016020">
    <property type="term" value="C:membrane"/>
    <property type="evidence" value="ECO:0007669"/>
    <property type="project" value="UniProtKB-SubCell"/>
</dbReference>
<dbReference type="Pfam" id="PF01740">
    <property type="entry name" value="STAS"/>
    <property type="match status" value="1"/>
</dbReference>
<accession>A0A2K1Q2X1</accession>
<feature type="transmembrane region" description="Helical" evidence="5">
    <location>
        <begin position="89"/>
        <end position="110"/>
    </location>
</feature>
<organism evidence="7 8">
    <name type="scientific">Solilutibacter silvestris</name>
    <dbReference type="NCBI Taxonomy" id="1645665"/>
    <lineage>
        <taxon>Bacteria</taxon>
        <taxon>Pseudomonadati</taxon>
        <taxon>Pseudomonadota</taxon>
        <taxon>Gammaproteobacteria</taxon>
        <taxon>Lysobacterales</taxon>
        <taxon>Lysobacteraceae</taxon>
        <taxon>Solilutibacter</taxon>
    </lineage>
</organism>
<feature type="transmembrane region" description="Helical" evidence="5">
    <location>
        <begin position="234"/>
        <end position="261"/>
    </location>
</feature>
<reference evidence="7 8" key="1">
    <citation type="submission" date="2017-08" db="EMBL/GenBank/DDBJ databases">
        <title>Lysobacter sylvestris genome.</title>
        <authorList>
            <person name="Zhang D.-C."/>
            <person name="Albuquerque L."/>
            <person name="Franca L."/>
            <person name="Froufe H.J.C."/>
            <person name="Barroso C."/>
            <person name="Egas C."/>
            <person name="Da Costa M."/>
            <person name="Margesin R."/>
        </authorList>
    </citation>
    <scope>NUCLEOTIDE SEQUENCE [LARGE SCALE GENOMIC DNA]</scope>
    <source>
        <strain evidence="7 8">AM20-91</strain>
    </source>
</reference>
<dbReference type="PROSITE" id="PS50801">
    <property type="entry name" value="STAS"/>
    <property type="match status" value="1"/>
</dbReference>
<feature type="transmembrane region" description="Helical" evidence="5">
    <location>
        <begin position="40"/>
        <end position="56"/>
    </location>
</feature>
<feature type="transmembrane region" description="Helical" evidence="5">
    <location>
        <begin position="63"/>
        <end position="83"/>
    </location>
</feature>
<evidence type="ECO:0000256" key="3">
    <source>
        <dbReference type="ARBA" id="ARBA00022989"/>
    </source>
</evidence>
<dbReference type="InterPro" id="IPR011547">
    <property type="entry name" value="SLC26A/SulP_dom"/>
</dbReference>
<feature type="transmembrane region" description="Helical" evidence="5">
    <location>
        <begin position="191"/>
        <end position="214"/>
    </location>
</feature>
<keyword evidence="8" id="KW-1185">Reference proteome</keyword>
<evidence type="ECO:0000259" key="6">
    <source>
        <dbReference type="PROSITE" id="PS50801"/>
    </source>
</evidence>
<feature type="transmembrane region" description="Helical" evidence="5">
    <location>
        <begin position="337"/>
        <end position="355"/>
    </location>
</feature>
<dbReference type="SUPFAM" id="SSF52091">
    <property type="entry name" value="SpoIIaa-like"/>
    <property type="match status" value="1"/>
</dbReference>
<name>A0A2K1Q2X1_9GAMM</name>
<dbReference type="Gene3D" id="3.30.750.24">
    <property type="entry name" value="STAS domain"/>
    <property type="match status" value="1"/>
</dbReference>
<comment type="caution">
    <text evidence="7">The sequence shown here is derived from an EMBL/GenBank/DDBJ whole genome shotgun (WGS) entry which is preliminary data.</text>
</comment>
<comment type="subcellular location">
    <subcellularLocation>
        <location evidence="1">Membrane</location>
        <topology evidence="1">Multi-pass membrane protein</topology>
    </subcellularLocation>
</comment>
<dbReference type="AlphaFoldDB" id="A0A2K1Q2X1"/>
<sequence>MSATTDASALRGDLVAGVSVAALLVPEALAYSGIAGLPPSAGVVALLAGLLIYAALGRSRFAIVSGTSSAAALLAADLAASHAATDRAAFAATLVIAAGLCFGLAALLRLGGLSNLIARPVLRGYGFGLACVITIKQCAHLVQVSTPQSSAPDIVIALLQAHAQWWWPSLASGVTALVLLFVFARVPKLPGALIVAALGIALSPWLSLHGVALVGPSTLMPTFAAPALPAADEWLGTLQLGAALVLVLYAESYSAISAAAIRHGDPVERNRDLFALAVANVASGALRGLPVGAGFTATGANDDAGAQTRRAGLFAALASAVLVVTCAPLIARIPLPVLAAIVIHAVSGAWAPSAFRPYFLWRRDRLLLIAAAIAVLAFGILNGLLIAVALSIVLWLHQVSTPRLSVLGRLRDGHDFVRIDQYPDTHAIPGWLILRPEEPLFFGNAAAMLDVARTRVMDARNIKTVVLSLEASSDLDGTSVEVLGNFATWLSHRGIELRIARARQHIADLLERARLPDLPAEALHYWSVDDAVCGDATNFG</sequence>
<gene>
    <name evidence="7" type="ORF">Lysil_0960</name>
</gene>